<gene>
    <name evidence="3" type="ORF">EJ06DRAFT_390147</name>
</gene>
<reference evidence="3" key="1">
    <citation type="journal article" date="2020" name="Stud. Mycol.">
        <title>101 Dothideomycetes genomes: a test case for predicting lifestyles and emergence of pathogens.</title>
        <authorList>
            <person name="Haridas S."/>
            <person name="Albert R."/>
            <person name="Binder M."/>
            <person name="Bloem J."/>
            <person name="Labutti K."/>
            <person name="Salamov A."/>
            <person name="Andreopoulos B."/>
            <person name="Baker S."/>
            <person name="Barry K."/>
            <person name="Bills G."/>
            <person name="Bluhm B."/>
            <person name="Cannon C."/>
            <person name="Castanera R."/>
            <person name="Culley D."/>
            <person name="Daum C."/>
            <person name="Ezra D."/>
            <person name="Gonzalez J."/>
            <person name="Henrissat B."/>
            <person name="Kuo A."/>
            <person name="Liang C."/>
            <person name="Lipzen A."/>
            <person name="Lutzoni F."/>
            <person name="Magnuson J."/>
            <person name="Mondo S."/>
            <person name="Nolan M."/>
            <person name="Ohm R."/>
            <person name="Pangilinan J."/>
            <person name="Park H.-J."/>
            <person name="Ramirez L."/>
            <person name="Alfaro M."/>
            <person name="Sun H."/>
            <person name="Tritt A."/>
            <person name="Yoshinaga Y."/>
            <person name="Zwiers L.-H."/>
            <person name="Turgeon B."/>
            <person name="Goodwin S."/>
            <person name="Spatafora J."/>
            <person name="Crous P."/>
            <person name="Grigoriev I."/>
        </authorList>
    </citation>
    <scope>NUCLEOTIDE SEQUENCE</scope>
    <source>
        <strain evidence="3">CBS 262.69</strain>
    </source>
</reference>
<evidence type="ECO:0000259" key="2">
    <source>
        <dbReference type="Pfam" id="PF00248"/>
    </source>
</evidence>
<protein>
    <submittedName>
        <fullName evidence="3">Aldehyde reductase</fullName>
    </submittedName>
</protein>
<keyword evidence="1" id="KW-0560">Oxidoreductase</keyword>
<dbReference type="Gene3D" id="3.20.20.100">
    <property type="entry name" value="NADP-dependent oxidoreductase domain"/>
    <property type="match status" value="1"/>
</dbReference>
<dbReference type="EMBL" id="ML996693">
    <property type="protein sequence ID" value="KAF2401386.1"/>
    <property type="molecule type" value="Genomic_DNA"/>
</dbReference>
<dbReference type="Proteomes" id="UP000799640">
    <property type="component" value="Unassembled WGS sequence"/>
</dbReference>
<dbReference type="InterPro" id="IPR020471">
    <property type="entry name" value="AKR"/>
</dbReference>
<dbReference type="CDD" id="cd19075">
    <property type="entry name" value="AKR_AKR7A1-5"/>
    <property type="match status" value="1"/>
</dbReference>
<name>A0A6G1HZT9_9PEZI</name>
<accession>A0A6G1HZT9</accession>
<dbReference type="InterPro" id="IPR023210">
    <property type="entry name" value="NADP_OxRdtase_dom"/>
</dbReference>
<keyword evidence="4" id="KW-1185">Reference proteome</keyword>
<dbReference type="SUPFAM" id="SSF51430">
    <property type="entry name" value="NAD(P)-linked oxidoreductase"/>
    <property type="match status" value="1"/>
</dbReference>
<feature type="domain" description="NADP-dependent oxidoreductase" evidence="2">
    <location>
        <begin position="7"/>
        <end position="307"/>
    </location>
</feature>
<organism evidence="3 4">
    <name type="scientific">Trichodelitschia bisporula</name>
    <dbReference type="NCBI Taxonomy" id="703511"/>
    <lineage>
        <taxon>Eukaryota</taxon>
        <taxon>Fungi</taxon>
        <taxon>Dikarya</taxon>
        <taxon>Ascomycota</taxon>
        <taxon>Pezizomycotina</taxon>
        <taxon>Dothideomycetes</taxon>
        <taxon>Dothideomycetes incertae sedis</taxon>
        <taxon>Phaeotrichales</taxon>
        <taxon>Phaeotrichaceae</taxon>
        <taxon>Trichodelitschia</taxon>
    </lineage>
</organism>
<sequence>MSSGLKVVLGGAGINPDSGFPTPEALTDAFAVLDEFGVATIDTAQLYRQSETIIGQTDAAAKYTIDTKAKGGFDAGNALQPDTLRSNAYNSLKTTKAKQFDIFYIHAPDVSIPPTTWLPVLDELHRDGVFRRLGLSNFKAHQVREVYDLAVEKNLVKPTVYQGNYSPVARLQETLLFPTLRELGIAFYAYSPLAGGFLTKTREALEAGGKEAGRFATGSRISLYRELYLKPAFLDALDEWARLAEAEGATKAEVAYRWVSYHSPLSSEKGDAIIIGASSLGQLKGTLEGLKRGPLKEETVKAIDVLWEKLKDEAPLDNFNRNG</sequence>
<dbReference type="InterPro" id="IPR050523">
    <property type="entry name" value="AKR_Detox_Biosynth"/>
</dbReference>
<evidence type="ECO:0000313" key="3">
    <source>
        <dbReference type="EMBL" id="KAF2401386.1"/>
    </source>
</evidence>
<dbReference type="InterPro" id="IPR036812">
    <property type="entry name" value="NAD(P)_OxRdtase_dom_sf"/>
</dbReference>
<proteinExistence type="predicted"/>
<dbReference type="Pfam" id="PF00248">
    <property type="entry name" value="Aldo_ket_red"/>
    <property type="match status" value="1"/>
</dbReference>
<evidence type="ECO:0000313" key="4">
    <source>
        <dbReference type="Proteomes" id="UP000799640"/>
    </source>
</evidence>
<dbReference type="PRINTS" id="PR00069">
    <property type="entry name" value="ALDKETRDTASE"/>
</dbReference>
<dbReference type="AlphaFoldDB" id="A0A6G1HZT9"/>
<evidence type="ECO:0000256" key="1">
    <source>
        <dbReference type="ARBA" id="ARBA00023002"/>
    </source>
</evidence>
<dbReference type="GO" id="GO:0016491">
    <property type="term" value="F:oxidoreductase activity"/>
    <property type="evidence" value="ECO:0007669"/>
    <property type="project" value="UniProtKB-KW"/>
</dbReference>
<dbReference type="PANTHER" id="PTHR43364">
    <property type="entry name" value="NADH-SPECIFIC METHYLGLYOXAL REDUCTASE-RELATED"/>
    <property type="match status" value="1"/>
</dbReference>
<dbReference type="OrthoDB" id="48988at2759"/>
<dbReference type="PANTHER" id="PTHR43364:SF4">
    <property type="entry name" value="NAD(P)-LINKED OXIDOREDUCTASE SUPERFAMILY PROTEIN"/>
    <property type="match status" value="1"/>
</dbReference>